<reference evidence="3 4" key="1">
    <citation type="submission" date="2016-10" db="EMBL/GenBank/DDBJ databases">
        <authorList>
            <person name="de Groot N.N."/>
        </authorList>
    </citation>
    <scope>NUCLEOTIDE SEQUENCE [LARGE SCALE GENOMIC DNA]</scope>
    <source>
        <strain evidence="3 4">DSM 12992</strain>
    </source>
</reference>
<keyword evidence="1" id="KW-0472">Membrane</keyword>
<dbReference type="InterPro" id="IPR025164">
    <property type="entry name" value="Toastrack_DUF4097"/>
</dbReference>
<dbReference type="STRING" id="119641.SAMN05421842_12327"/>
<organism evidence="3 4">
    <name type="scientific">Clostridium uliginosum</name>
    <dbReference type="NCBI Taxonomy" id="119641"/>
    <lineage>
        <taxon>Bacteria</taxon>
        <taxon>Bacillati</taxon>
        <taxon>Bacillota</taxon>
        <taxon>Clostridia</taxon>
        <taxon>Eubacteriales</taxon>
        <taxon>Clostridiaceae</taxon>
        <taxon>Clostridium</taxon>
    </lineage>
</organism>
<dbReference type="Proteomes" id="UP000199263">
    <property type="component" value="Unassembled WGS sequence"/>
</dbReference>
<keyword evidence="4" id="KW-1185">Reference proteome</keyword>
<keyword evidence="1" id="KW-0812">Transmembrane</keyword>
<gene>
    <name evidence="3" type="ORF">SAMN05421842_12327</name>
</gene>
<sequence length="298" mass="32874">MNRILIKILIVIWLIIAVGFTALLVYGIAYNKGTGDIFSSFKYGVEYSLTVQKDENIDLISLNKINLDFSSSEIVVQTTDEPNMRIVQKSARNLTDDEKFTVIKQDNEVTIKTNNLQKHFTIFNFGSSEQKIEVYIPKNYNKDLYIQSSSGNIEFNSDINLDSLSCIARSGNLVVENTINAKDINLKASSGNIDVESLISKTYKINTDSGNIKINSLVGSGELQASSGNIRVNYKDISEYSNVSAHSGNVNLVIPEGLSFEFNGKCTSGDIKSSFDLNYKNKKGNEATAQIGSALIKS</sequence>
<evidence type="ECO:0000259" key="2">
    <source>
        <dbReference type="Pfam" id="PF13349"/>
    </source>
</evidence>
<name>A0A1I1Q4N5_9CLOT</name>
<accession>A0A1I1Q4N5</accession>
<dbReference type="AlphaFoldDB" id="A0A1I1Q4N5"/>
<evidence type="ECO:0000313" key="4">
    <source>
        <dbReference type="Proteomes" id="UP000199263"/>
    </source>
</evidence>
<evidence type="ECO:0000256" key="1">
    <source>
        <dbReference type="SAM" id="Phobius"/>
    </source>
</evidence>
<dbReference type="Pfam" id="PF13349">
    <property type="entry name" value="DUF4097"/>
    <property type="match status" value="1"/>
</dbReference>
<feature type="domain" description="DUF4097" evidence="2">
    <location>
        <begin position="63"/>
        <end position="286"/>
    </location>
</feature>
<protein>
    <submittedName>
        <fullName evidence="3">Lia operon protein LiaG</fullName>
    </submittedName>
</protein>
<proteinExistence type="predicted"/>
<evidence type="ECO:0000313" key="3">
    <source>
        <dbReference type="EMBL" id="SFD16957.1"/>
    </source>
</evidence>
<dbReference type="RefSeq" id="WP_242943336.1">
    <property type="nucleotide sequence ID" value="NZ_FOMG01000023.1"/>
</dbReference>
<feature type="transmembrane region" description="Helical" evidence="1">
    <location>
        <begin position="7"/>
        <end position="29"/>
    </location>
</feature>
<keyword evidence="1" id="KW-1133">Transmembrane helix</keyword>
<dbReference type="EMBL" id="FOMG01000023">
    <property type="protein sequence ID" value="SFD16957.1"/>
    <property type="molecule type" value="Genomic_DNA"/>
</dbReference>